<accession>A0A9W8X4F4</accession>
<name>A0A9W8X4F4_9PLEO</name>
<proteinExistence type="predicted"/>
<protein>
    <submittedName>
        <fullName evidence="1">Uncharacterized protein</fullName>
    </submittedName>
</protein>
<evidence type="ECO:0000313" key="2">
    <source>
        <dbReference type="Proteomes" id="UP001140562"/>
    </source>
</evidence>
<dbReference type="Proteomes" id="UP001140562">
    <property type="component" value="Unassembled WGS sequence"/>
</dbReference>
<comment type="caution">
    <text evidence="1">The sequence shown here is derived from an EMBL/GenBank/DDBJ whole genome shotgun (WGS) entry which is preliminary data.</text>
</comment>
<organism evidence="1 2">
    <name type="scientific">Didymella glomerata</name>
    <dbReference type="NCBI Taxonomy" id="749621"/>
    <lineage>
        <taxon>Eukaryota</taxon>
        <taxon>Fungi</taxon>
        <taxon>Dikarya</taxon>
        <taxon>Ascomycota</taxon>
        <taxon>Pezizomycotina</taxon>
        <taxon>Dothideomycetes</taxon>
        <taxon>Pleosporomycetidae</taxon>
        <taxon>Pleosporales</taxon>
        <taxon>Pleosporineae</taxon>
        <taxon>Didymellaceae</taxon>
        <taxon>Didymella</taxon>
    </lineage>
</organism>
<dbReference type="AlphaFoldDB" id="A0A9W8X4F4"/>
<dbReference type="OrthoDB" id="3796867at2759"/>
<gene>
    <name evidence="1" type="ORF">N0V87_002182</name>
</gene>
<reference evidence="1" key="1">
    <citation type="submission" date="2022-10" db="EMBL/GenBank/DDBJ databases">
        <title>Tapping the CABI collections for fungal endophytes: first genome assemblies for Collariella, Neodidymelliopsis, Ascochyta clinopodiicola, Didymella pomorum, Didymosphaeria variabile, Neocosmospora piperis and Neocucurbitaria cava.</title>
        <authorList>
            <person name="Hill R."/>
        </authorList>
    </citation>
    <scope>NUCLEOTIDE SEQUENCE</scope>
    <source>
        <strain evidence="1">IMI 360193</strain>
    </source>
</reference>
<dbReference type="EMBL" id="JAPEUV010000014">
    <property type="protein sequence ID" value="KAJ4340829.1"/>
    <property type="molecule type" value="Genomic_DNA"/>
</dbReference>
<keyword evidence="2" id="KW-1185">Reference proteome</keyword>
<evidence type="ECO:0000313" key="1">
    <source>
        <dbReference type="EMBL" id="KAJ4340829.1"/>
    </source>
</evidence>
<sequence>MFNSKPLNILYNAVTYSNSISSTMNDPQVYEYLCTYHFPLIKASHITIRKPFGKLAQLSYDTLKAGTVYTIATSAERVQGAVPTSAASQRTAQNLAVMCAHWGLRYARDIFPLVRGVWEGVSVVPRTRNEENKLPSTIGDSDTPLSEPKLWGRRFTEQPRVRSLRTKGRHEEALRLAVGRFRWESRWNI</sequence>